<comment type="caution">
    <text evidence="4">The sequence shown here is derived from an EMBL/GenBank/DDBJ whole genome shotgun (WGS) entry which is preliminary data.</text>
</comment>
<feature type="domain" description="Lacto-N-biose phosphorylase C-terminal" evidence="3">
    <location>
        <begin position="665"/>
        <end position="715"/>
    </location>
</feature>
<dbReference type="Gene3D" id="2.60.40.10">
    <property type="entry name" value="Immunoglobulins"/>
    <property type="match status" value="1"/>
</dbReference>
<dbReference type="InterPro" id="IPR029062">
    <property type="entry name" value="Class_I_gatase-like"/>
</dbReference>
<feature type="domain" description="Lacto-N-biose phosphorylase central" evidence="2">
    <location>
        <begin position="449"/>
        <end position="659"/>
    </location>
</feature>
<dbReference type="EC" id="2.4.1.211" evidence="4"/>
<feature type="domain" description="Lacto-N-biose phosphorylase-like N-terminal TIM barrel" evidence="1">
    <location>
        <begin position="7"/>
        <end position="444"/>
    </location>
</feature>
<dbReference type="InterPro" id="IPR012711">
    <property type="entry name" value="Lacto-N-biose_phosphorylase"/>
</dbReference>
<evidence type="ECO:0000259" key="2">
    <source>
        <dbReference type="Pfam" id="PF17385"/>
    </source>
</evidence>
<dbReference type="EMBL" id="JACLIC010000018">
    <property type="protein sequence ID" value="MBY0203739.1"/>
    <property type="molecule type" value="Genomic_DNA"/>
</dbReference>
<dbReference type="InterPro" id="IPR013780">
    <property type="entry name" value="Glyco_hydro_b"/>
</dbReference>
<evidence type="ECO:0000259" key="3">
    <source>
        <dbReference type="Pfam" id="PF17386"/>
    </source>
</evidence>
<dbReference type="Pfam" id="PF09508">
    <property type="entry name" value="Lact_bio_phlase"/>
    <property type="match status" value="1"/>
</dbReference>
<dbReference type="SUPFAM" id="SSF52317">
    <property type="entry name" value="Class I glutamine amidotransferase-like"/>
    <property type="match status" value="1"/>
</dbReference>
<proteinExistence type="predicted"/>
<dbReference type="NCBIfam" id="TIGR02336">
    <property type="entry name" value="1,3-beta-galactosyl-N-acetylhexosamine phosphorylase"/>
    <property type="match status" value="1"/>
</dbReference>
<dbReference type="InterPro" id="IPR035080">
    <property type="entry name" value="Lact_bio_phlase-like_N"/>
</dbReference>
<dbReference type="Gene3D" id="3.40.50.880">
    <property type="match status" value="1"/>
</dbReference>
<accession>A0ABS7KHU7</accession>
<reference evidence="4 5" key="1">
    <citation type="submission" date="2020-08" db="EMBL/GenBank/DDBJ databases">
        <title>Fungal Genomes of the International Space Station.</title>
        <authorList>
            <person name="Seuylemezian A."/>
            <person name="Singh N.K."/>
            <person name="Wood J."/>
            <person name="Venkateswaran K."/>
        </authorList>
    </citation>
    <scope>NUCLEOTIDE SEQUENCE [LARGE SCALE GENOMIC DNA]</scope>
    <source>
        <strain evidence="4 5">S/N-304-OC-R4</strain>
    </source>
</reference>
<protein>
    <submittedName>
        <fullName evidence="4">1,3-beta-galactosyl-N-acetylhexosamine phosphorylase</fullName>
        <ecNumber evidence="4">2.4.1.211</ecNumber>
    </submittedName>
</protein>
<evidence type="ECO:0000313" key="4">
    <source>
        <dbReference type="EMBL" id="MBY0203739.1"/>
    </source>
</evidence>
<keyword evidence="5" id="KW-1185">Reference proteome</keyword>
<dbReference type="Pfam" id="PF17385">
    <property type="entry name" value="LBP_M"/>
    <property type="match status" value="1"/>
</dbReference>
<organism evidence="4 5">
    <name type="scientific">Paenibacillus cucumis</name>
    <name type="common">ex Kampfer et al. 2016</name>
    <dbReference type="NCBI Taxonomy" id="1776858"/>
    <lineage>
        <taxon>Bacteria</taxon>
        <taxon>Bacillati</taxon>
        <taxon>Bacillota</taxon>
        <taxon>Bacilli</taxon>
        <taxon>Bacillales</taxon>
        <taxon>Paenibacillaceae</taxon>
        <taxon>Paenibacillus</taxon>
    </lineage>
</organism>
<gene>
    <name evidence="4" type="primary">gnpA</name>
    <name evidence="4" type="ORF">H7T88_10995</name>
</gene>
<evidence type="ECO:0000313" key="5">
    <source>
        <dbReference type="Proteomes" id="UP000706031"/>
    </source>
</evidence>
<sequence length="724" mass="83043">MPKSTKGSFTLPGESGYEALTLELAERWGADVIRDSDGTKLSAEIIQAGYGIYSTICIIRDHNEWASRNKDKLQQCFLITQPKVAVQDYISIYLMEDFFAEQFKVNDSKEALKYWQVYDRTTGQEVPRTQWNYERESGNVVITGITPWHKYTVSFMVYRIWEEISMYNHTTNNWDKEHLMQIDPIYADTQTYLLDWMEKWCLAHPETTVVRFTSLFYNFAWIWGSDERNRHLFSDWGSYDFTVSSRGLDLFVEKYGYALTAEDFVNGGKYQVSHMPAGQRKLDWMAFINDFVIDFGRKLIDIVHRHGKLAYVFYDDSWVGMEPYNDRFEEFGFDGMIKCVFSGYEARMCSGVKAETHEIRLHPYLFPVGLGGLPTFKEGGNPTLDAKNYWINIRRALLREKIDRIGLGGYLHLVEPYPDFVEYIEKVADEFREIKALHQAGKPAQLQTRVAVLHSWGQLRSWTLSGHFHETYMHDLIHVNEALAGLPVDVRFIDFEDIRQGVLNEVDVVINAGRAGSAWSGGEHWNDTACVDQLTRWVHEGGTFIGINQPSAVEGYDTFFRMAHVLGVDEDTGARVVHGKWAYDVQDRHELVPEGATVKGKPHRYLTDGTAEVVLETEGNIALSVHVFGKGKGIYLPSFEFNWVNARLLLNLIRFAGNEQHNTKYITDNVYTECAYYPESGKLVVINNSDQAQTTTIDTEQGMQRFDIAPFDTMITQIGAQASV</sequence>
<dbReference type="Gene3D" id="2.60.40.1180">
    <property type="entry name" value="Golgi alpha-mannosidase II"/>
    <property type="match status" value="1"/>
</dbReference>
<dbReference type="GO" id="GO:0050500">
    <property type="term" value="F:1,3-beta-galactosyl-N-acetylhexosamine phosphorylase activity"/>
    <property type="evidence" value="ECO:0007669"/>
    <property type="project" value="UniProtKB-EC"/>
</dbReference>
<dbReference type="InterPro" id="IPR035356">
    <property type="entry name" value="LBP_C"/>
</dbReference>
<dbReference type="InterPro" id="IPR035363">
    <property type="entry name" value="LBP_M"/>
</dbReference>
<keyword evidence="4" id="KW-0328">Glycosyltransferase</keyword>
<dbReference type="Pfam" id="PF17386">
    <property type="entry name" value="LBP_C"/>
    <property type="match status" value="1"/>
</dbReference>
<dbReference type="Proteomes" id="UP000706031">
    <property type="component" value="Unassembled WGS sequence"/>
</dbReference>
<keyword evidence="4" id="KW-0808">Transferase</keyword>
<dbReference type="Gene3D" id="3.20.20.80">
    <property type="entry name" value="Glycosidases"/>
    <property type="match status" value="1"/>
</dbReference>
<dbReference type="InterPro" id="IPR013783">
    <property type="entry name" value="Ig-like_fold"/>
</dbReference>
<evidence type="ECO:0000259" key="1">
    <source>
        <dbReference type="Pfam" id="PF09508"/>
    </source>
</evidence>
<name>A0ABS7KHU7_9BACL</name>